<dbReference type="AlphaFoldDB" id="A0A1E5PG58"/>
<protein>
    <submittedName>
        <fullName evidence="1">Uncharacterized protein</fullName>
    </submittedName>
</protein>
<name>A0A1E5PG58_9ACTN</name>
<dbReference type="RefSeq" id="WP_069930114.1">
    <property type="nucleotide sequence ID" value="NZ_MEHI01000001.1"/>
</dbReference>
<dbReference type="STRING" id="285458.BGM19_04030"/>
<dbReference type="EMBL" id="MEHJ01000001">
    <property type="protein sequence ID" value="OEJ28538.1"/>
    <property type="molecule type" value="Genomic_DNA"/>
</dbReference>
<dbReference type="Proteomes" id="UP000095759">
    <property type="component" value="Unassembled WGS sequence"/>
</dbReference>
<proteinExistence type="predicted"/>
<reference evidence="1 2" key="1">
    <citation type="submission" date="2016-08" db="EMBL/GenBank/DDBJ databases">
        <title>Complete genome sequence of Streptomyces agglomeratus strain 6-3-2, a novel anti-MRSA actinomycete isolated from Wuli of Tebit, China.</title>
        <authorList>
            <person name="Chen X."/>
        </authorList>
    </citation>
    <scope>NUCLEOTIDE SEQUENCE [LARGE SCALE GENOMIC DNA]</scope>
    <source>
        <strain evidence="1 2">6-3-2</strain>
    </source>
</reference>
<gene>
    <name evidence="1" type="ORF">AS594_32725</name>
</gene>
<comment type="caution">
    <text evidence="1">The sequence shown here is derived from an EMBL/GenBank/DDBJ whole genome shotgun (WGS) entry which is preliminary data.</text>
</comment>
<accession>A0A1E5PG58</accession>
<dbReference type="OrthoDB" id="275232at2"/>
<organism evidence="1 2">
    <name type="scientific">Streptomyces agglomeratus</name>
    <dbReference type="NCBI Taxonomy" id="285458"/>
    <lineage>
        <taxon>Bacteria</taxon>
        <taxon>Bacillati</taxon>
        <taxon>Actinomycetota</taxon>
        <taxon>Actinomycetes</taxon>
        <taxon>Kitasatosporales</taxon>
        <taxon>Streptomycetaceae</taxon>
        <taxon>Streptomyces</taxon>
    </lineage>
</organism>
<keyword evidence="2" id="KW-1185">Reference proteome</keyword>
<evidence type="ECO:0000313" key="1">
    <source>
        <dbReference type="EMBL" id="OEJ28538.1"/>
    </source>
</evidence>
<evidence type="ECO:0000313" key="2">
    <source>
        <dbReference type="Proteomes" id="UP000095759"/>
    </source>
</evidence>
<sequence>MDSVLAATGSGVHDILSPGHELIGGLSLLTDGQWFWYSDLAHYVERHHVTLDERFIQHARSRNWAPPQLTRAELVGIEEAVFDNEGA</sequence>